<gene>
    <name evidence="1" type="ORF">MNBD_BACTEROID07-771</name>
</gene>
<dbReference type="InterPro" id="IPR011659">
    <property type="entry name" value="WD40"/>
</dbReference>
<dbReference type="SUPFAM" id="SSF82171">
    <property type="entry name" value="DPP6 N-terminal domain-like"/>
    <property type="match status" value="1"/>
</dbReference>
<organism evidence="1">
    <name type="scientific">hydrothermal vent metagenome</name>
    <dbReference type="NCBI Taxonomy" id="652676"/>
    <lineage>
        <taxon>unclassified sequences</taxon>
        <taxon>metagenomes</taxon>
        <taxon>ecological metagenomes</taxon>
    </lineage>
</organism>
<protein>
    <submittedName>
        <fullName evidence="1">Prolyl oligopeptidase family protein</fullName>
    </submittedName>
</protein>
<dbReference type="EMBL" id="UOET01000546">
    <property type="protein sequence ID" value="VAW30622.1"/>
    <property type="molecule type" value="Genomic_DNA"/>
</dbReference>
<reference evidence="1" key="1">
    <citation type="submission" date="2018-06" db="EMBL/GenBank/DDBJ databases">
        <authorList>
            <person name="Zhirakovskaya E."/>
        </authorList>
    </citation>
    <scope>NUCLEOTIDE SEQUENCE</scope>
</reference>
<dbReference type="AlphaFoldDB" id="A0A3B0UW37"/>
<accession>A0A3B0UW37</accession>
<dbReference type="Pfam" id="PF07676">
    <property type="entry name" value="PD40"/>
    <property type="match status" value="1"/>
</dbReference>
<proteinExistence type="predicted"/>
<evidence type="ECO:0000313" key="1">
    <source>
        <dbReference type="EMBL" id="VAW30622.1"/>
    </source>
</evidence>
<feature type="non-terminal residue" evidence="1">
    <location>
        <position position="114"/>
    </location>
</feature>
<sequence>MKKYALILLSLILSLSVYSQKQAGIIEKPHLKLKSDVMTPEVLWSFGRLSDPQLSPDGKTLVYGITYYSKKQNKGNRELYSIGVDGKNLKQLTHTPGSEHNAVWHPDGKKIGFL</sequence>
<dbReference type="Gene3D" id="2.120.10.30">
    <property type="entry name" value="TolB, C-terminal domain"/>
    <property type="match status" value="1"/>
</dbReference>
<dbReference type="InterPro" id="IPR011042">
    <property type="entry name" value="6-blade_b-propeller_TolB-like"/>
</dbReference>
<name>A0A3B0UW37_9ZZZZ</name>